<keyword evidence="2" id="KW-0732">Signal</keyword>
<gene>
    <name evidence="3" type="ORF">H9838_05915</name>
</gene>
<feature type="compositionally biased region" description="Polar residues" evidence="1">
    <location>
        <begin position="29"/>
        <end position="40"/>
    </location>
</feature>
<dbReference type="EMBL" id="DXDU01000098">
    <property type="protein sequence ID" value="HIY26696.1"/>
    <property type="molecule type" value="Genomic_DNA"/>
</dbReference>
<evidence type="ECO:0000256" key="1">
    <source>
        <dbReference type="SAM" id="MobiDB-lite"/>
    </source>
</evidence>
<evidence type="ECO:0008006" key="5">
    <source>
        <dbReference type="Google" id="ProtNLM"/>
    </source>
</evidence>
<evidence type="ECO:0000313" key="3">
    <source>
        <dbReference type="EMBL" id="HIY26696.1"/>
    </source>
</evidence>
<dbReference type="Proteomes" id="UP000823915">
    <property type="component" value="Unassembled WGS sequence"/>
</dbReference>
<dbReference type="AlphaFoldDB" id="A0A9D2C152"/>
<dbReference type="SUPFAM" id="SSF53850">
    <property type="entry name" value="Periplasmic binding protein-like II"/>
    <property type="match status" value="1"/>
</dbReference>
<dbReference type="Gene3D" id="3.40.190.10">
    <property type="entry name" value="Periplasmic binding protein-like II"/>
    <property type="match status" value="1"/>
</dbReference>
<accession>A0A9D2C152</accession>
<name>A0A9D2C152_9FIRM</name>
<evidence type="ECO:0000256" key="2">
    <source>
        <dbReference type="SAM" id="SignalP"/>
    </source>
</evidence>
<feature type="signal peptide" evidence="2">
    <location>
        <begin position="1"/>
        <end position="19"/>
    </location>
</feature>
<reference evidence="3" key="1">
    <citation type="journal article" date="2021" name="PeerJ">
        <title>Extensive microbial diversity within the chicken gut microbiome revealed by metagenomics and culture.</title>
        <authorList>
            <person name="Gilroy R."/>
            <person name="Ravi A."/>
            <person name="Getino M."/>
            <person name="Pursley I."/>
            <person name="Horton D.L."/>
            <person name="Alikhan N.F."/>
            <person name="Baker D."/>
            <person name="Gharbi K."/>
            <person name="Hall N."/>
            <person name="Watson M."/>
            <person name="Adriaenssens E.M."/>
            <person name="Foster-Nyarko E."/>
            <person name="Jarju S."/>
            <person name="Secka A."/>
            <person name="Antonio M."/>
            <person name="Oren A."/>
            <person name="Chaudhuri R.R."/>
            <person name="La Ragione R."/>
            <person name="Hildebrand F."/>
            <person name="Pallen M.J."/>
        </authorList>
    </citation>
    <scope>NUCLEOTIDE SEQUENCE</scope>
    <source>
        <strain evidence="3">1282</strain>
    </source>
</reference>
<comment type="caution">
    <text evidence="3">The sequence shown here is derived from an EMBL/GenBank/DDBJ whole genome shotgun (WGS) entry which is preliminary data.</text>
</comment>
<feature type="chain" id="PRO_5039022161" description="Extracellular solute-binding protein" evidence="2">
    <location>
        <begin position="20"/>
        <end position="438"/>
    </location>
</feature>
<sequence length="438" mass="48625">MKKKLALLLAALFTLLALAPGCQTENEESAPSPSQTAQEETSQEGEEQDAVTLCIEQAFKQDASDVISFLLAQGGTTQYQLEILPTEEARRETELTRLRTEIMAGEGPDAFVLSTYMPGVLDPLETLFPNVEKSMASHLFLDLEDMVQESELIDLESCNQAVMDAGVNEDGRFVLPLLYHFSGVVLDCSFLQNPDFTFSSLDELLQSGEDALLDVFSRSGYTIFPNALGQMADYQGMNLLFTQEELLQTAQQADALYAVLTDGGLTTGAQNLGYPGRVTLGTLRMAEYADTPYAFFPIPDREGNVTPGVTLWAAVNRNAAHPQEAFTFLEQLFRTEFFNQEGIKVGERWYGNLLTYGSCLGFPVKDESYFQSIEEDVNPQTMASLRAAVARIHSAKIYSDLDKAVYDMYDAWKYGPPEDSLEERVERTYSALEMTLAE</sequence>
<evidence type="ECO:0000313" key="4">
    <source>
        <dbReference type="Proteomes" id="UP000823915"/>
    </source>
</evidence>
<proteinExistence type="predicted"/>
<organism evidence="3 4">
    <name type="scientific">Candidatus Acutalibacter pullistercoris</name>
    <dbReference type="NCBI Taxonomy" id="2838418"/>
    <lineage>
        <taxon>Bacteria</taxon>
        <taxon>Bacillati</taxon>
        <taxon>Bacillota</taxon>
        <taxon>Clostridia</taxon>
        <taxon>Eubacteriales</taxon>
        <taxon>Acutalibacteraceae</taxon>
        <taxon>Acutalibacter</taxon>
    </lineage>
</organism>
<protein>
    <recommendedName>
        <fullName evidence="5">Extracellular solute-binding protein</fullName>
    </recommendedName>
</protein>
<reference evidence="3" key="2">
    <citation type="submission" date="2021-04" db="EMBL/GenBank/DDBJ databases">
        <authorList>
            <person name="Gilroy R."/>
        </authorList>
    </citation>
    <scope>NUCLEOTIDE SEQUENCE</scope>
    <source>
        <strain evidence="3">1282</strain>
    </source>
</reference>
<feature type="region of interest" description="Disordered" evidence="1">
    <location>
        <begin position="24"/>
        <end position="49"/>
    </location>
</feature>